<evidence type="ECO:0000313" key="2">
    <source>
        <dbReference type="Proteomes" id="UP001165082"/>
    </source>
</evidence>
<keyword evidence="2" id="KW-1185">Reference proteome</keyword>
<comment type="caution">
    <text evidence="1">The sequence shown here is derived from an EMBL/GenBank/DDBJ whole genome shotgun (WGS) entry which is preliminary data.</text>
</comment>
<evidence type="ECO:0000313" key="1">
    <source>
        <dbReference type="EMBL" id="GMH62550.1"/>
    </source>
</evidence>
<accession>A0A9W7A3P2</accession>
<name>A0A9W7A3P2_9STRA</name>
<protein>
    <submittedName>
        <fullName evidence="1">Uncharacterized protein</fullName>
    </submittedName>
</protein>
<dbReference type="EMBL" id="BRXZ01001107">
    <property type="protein sequence ID" value="GMH62550.1"/>
    <property type="molecule type" value="Genomic_DNA"/>
</dbReference>
<dbReference type="Proteomes" id="UP001165082">
    <property type="component" value="Unassembled WGS sequence"/>
</dbReference>
<sequence length="63" mass="7210">HTVRVEGKGREEGGGRVRFKKGVDFGGRKWEGMGWYGALEMLRSKLSANKADDDDEFDFNDDW</sequence>
<organism evidence="1 2">
    <name type="scientific">Triparma retinervis</name>
    <dbReference type="NCBI Taxonomy" id="2557542"/>
    <lineage>
        <taxon>Eukaryota</taxon>
        <taxon>Sar</taxon>
        <taxon>Stramenopiles</taxon>
        <taxon>Ochrophyta</taxon>
        <taxon>Bolidophyceae</taxon>
        <taxon>Parmales</taxon>
        <taxon>Triparmaceae</taxon>
        <taxon>Triparma</taxon>
    </lineage>
</organism>
<feature type="non-terminal residue" evidence="1">
    <location>
        <position position="1"/>
    </location>
</feature>
<reference evidence="1" key="1">
    <citation type="submission" date="2022-07" db="EMBL/GenBank/DDBJ databases">
        <title>Genome analysis of Parmales, a sister group of diatoms, reveals the evolutionary specialization of diatoms from phago-mixotrophs to photoautotrophs.</title>
        <authorList>
            <person name="Ban H."/>
            <person name="Sato S."/>
            <person name="Yoshikawa S."/>
            <person name="Kazumasa Y."/>
            <person name="Nakamura Y."/>
            <person name="Ichinomiya M."/>
            <person name="Saitoh K."/>
            <person name="Sato N."/>
            <person name="Blanc-Mathieu R."/>
            <person name="Endo H."/>
            <person name="Kuwata A."/>
            <person name="Ogata H."/>
        </authorList>
    </citation>
    <scope>NUCLEOTIDE SEQUENCE</scope>
</reference>
<gene>
    <name evidence="1" type="ORF">TrRE_jg2120</name>
</gene>
<dbReference type="AlphaFoldDB" id="A0A9W7A3P2"/>
<proteinExistence type="predicted"/>